<dbReference type="OrthoDB" id="2127950at2759"/>
<dbReference type="PANTHER" id="PTHR10126">
    <property type="entry name" value="TATA-BOX BINDING PROTEIN"/>
    <property type="match status" value="1"/>
</dbReference>
<dbReference type="PROSITE" id="PS00351">
    <property type="entry name" value="TFIID"/>
    <property type="match status" value="1"/>
</dbReference>
<keyword evidence="5" id="KW-0238">DNA-binding</keyword>
<comment type="similarity">
    <text evidence="3">Belongs to the CBF/MAK21 family.</text>
</comment>
<protein>
    <recommendedName>
        <fullName evidence="4">TATA-box-binding protein</fullName>
    </recommendedName>
    <alternativeName>
        <fullName evidence="8">TATA sequence-binding protein</fullName>
    </alternativeName>
    <alternativeName>
        <fullName evidence="10">TATA-binding factor</fullName>
    </alternativeName>
    <alternativeName>
        <fullName evidence="9">TATA-box factor</fullName>
    </alternativeName>
    <alternativeName>
        <fullName evidence="11">Transcription initiation factor TFIID TBP subunit</fullName>
    </alternativeName>
</protein>
<evidence type="ECO:0000256" key="5">
    <source>
        <dbReference type="ARBA" id="ARBA00023125"/>
    </source>
</evidence>
<dbReference type="EMBL" id="JOJR01000140">
    <property type="protein sequence ID" value="RCN44021.1"/>
    <property type="molecule type" value="Genomic_DNA"/>
</dbReference>
<evidence type="ECO:0000256" key="3">
    <source>
        <dbReference type="ARBA" id="ARBA00007797"/>
    </source>
</evidence>
<dbReference type="PRINTS" id="PR00686">
    <property type="entry name" value="TIFACTORIID"/>
</dbReference>
<keyword evidence="7" id="KW-0539">Nucleus</keyword>
<dbReference type="Pfam" id="PF03914">
    <property type="entry name" value="CBF"/>
    <property type="match status" value="1"/>
</dbReference>
<dbReference type="InterPro" id="IPR033710">
    <property type="entry name" value="TBP_eukaryotic"/>
</dbReference>
<evidence type="ECO:0000256" key="9">
    <source>
        <dbReference type="ARBA" id="ARBA00033017"/>
    </source>
</evidence>
<gene>
    <name evidence="14" type="ORF">ANCCAN_09966</name>
</gene>
<feature type="region of interest" description="Disordered" evidence="12">
    <location>
        <begin position="460"/>
        <end position="488"/>
    </location>
</feature>
<evidence type="ECO:0000313" key="15">
    <source>
        <dbReference type="Proteomes" id="UP000252519"/>
    </source>
</evidence>
<dbReference type="InterPro" id="IPR005612">
    <property type="entry name" value="CCAAT-binding_factor"/>
</dbReference>
<dbReference type="InterPro" id="IPR030491">
    <property type="entry name" value="TBP_CS"/>
</dbReference>
<dbReference type="CDD" id="cd04516">
    <property type="entry name" value="TBP_eukaryotes"/>
    <property type="match status" value="1"/>
</dbReference>
<evidence type="ECO:0000256" key="8">
    <source>
        <dbReference type="ARBA" id="ARBA00030739"/>
    </source>
</evidence>
<dbReference type="GO" id="GO:0001092">
    <property type="term" value="F:TFIIA-class transcription factor complex binding"/>
    <property type="evidence" value="ECO:0007669"/>
    <property type="project" value="UniProtKB-ARBA"/>
</dbReference>
<dbReference type="SUPFAM" id="SSF55945">
    <property type="entry name" value="TATA-box binding protein-like"/>
    <property type="match status" value="2"/>
</dbReference>
<accession>A0A368GI08</accession>
<keyword evidence="6" id="KW-0804">Transcription</keyword>
<evidence type="ECO:0000256" key="6">
    <source>
        <dbReference type="ARBA" id="ARBA00023163"/>
    </source>
</evidence>
<evidence type="ECO:0000313" key="14">
    <source>
        <dbReference type="EMBL" id="RCN44021.1"/>
    </source>
</evidence>
<dbReference type="GO" id="GO:0006352">
    <property type="term" value="P:DNA-templated transcription initiation"/>
    <property type="evidence" value="ECO:0007669"/>
    <property type="project" value="InterPro"/>
</dbReference>
<proteinExistence type="inferred from homology"/>
<dbReference type="AlphaFoldDB" id="A0A368GI08"/>
<keyword evidence="15" id="KW-1185">Reference proteome</keyword>
<dbReference type="HAMAP" id="MF_00408">
    <property type="entry name" value="TATA_bind_prot_arch"/>
    <property type="match status" value="1"/>
</dbReference>
<feature type="compositionally biased region" description="Basic and acidic residues" evidence="12">
    <location>
        <begin position="9"/>
        <end position="21"/>
    </location>
</feature>
<dbReference type="Proteomes" id="UP000252519">
    <property type="component" value="Unassembled WGS sequence"/>
</dbReference>
<feature type="domain" description="CCAAT-binding factor" evidence="13">
    <location>
        <begin position="275"/>
        <end position="423"/>
    </location>
</feature>
<evidence type="ECO:0000256" key="10">
    <source>
        <dbReference type="ARBA" id="ARBA00042653"/>
    </source>
</evidence>
<evidence type="ECO:0000256" key="1">
    <source>
        <dbReference type="ARBA" id="ARBA00004123"/>
    </source>
</evidence>
<comment type="subcellular location">
    <subcellularLocation>
        <location evidence="1">Nucleus</location>
    </subcellularLocation>
</comment>
<comment type="caution">
    <text evidence="14">The sequence shown here is derived from an EMBL/GenBank/DDBJ whole genome shotgun (WGS) entry which is preliminary data.</text>
</comment>
<evidence type="ECO:0000256" key="12">
    <source>
        <dbReference type="SAM" id="MobiDB-lite"/>
    </source>
</evidence>
<comment type="similarity">
    <text evidence="2">Belongs to the TBP family.</text>
</comment>
<evidence type="ECO:0000256" key="7">
    <source>
        <dbReference type="ARBA" id="ARBA00023242"/>
    </source>
</evidence>
<organism evidence="14 15">
    <name type="scientific">Ancylostoma caninum</name>
    <name type="common">Dog hookworm</name>
    <dbReference type="NCBI Taxonomy" id="29170"/>
    <lineage>
        <taxon>Eukaryota</taxon>
        <taxon>Metazoa</taxon>
        <taxon>Ecdysozoa</taxon>
        <taxon>Nematoda</taxon>
        <taxon>Chromadorea</taxon>
        <taxon>Rhabditida</taxon>
        <taxon>Rhabditina</taxon>
        <taxon>Rhabditomorpha</taxon>
        <taxon>Strongyloidea</taxon>
        <taxon>Ancylostomatidae</taxon>
        <taxon>Ancylostomatinae</taxon>
        <taxon>Ancylostoma</taxon>
    </lineage>
</organism>
<name>A0A368GI08_ANCCA</name>
<feature type="compositionally biased region" description="Acidic residues" evidence="12">
    <location>
        <begin position="50"/>
        <end position="70"/>
    </location>
</feature>
<sequence length="882" mass="97639">MVKENGSVEPEHGTNGHHSDDGVGDEEIATNGDNGDDHSEMDGSLASASEADDSETDGNAEAEAAGDAEYELNREEPSSPSAHDWKVILMKAEFAEELCEQIRKMKPYERCQRTGRIIPTKSLRDLVQGFCMFLDCGTKIAMKIMKNLTKDVFARCDLLFEISRVLPDRLQRSSKDAVSTWFNVFHFLKFVPDPRVSVTPRVFNVVHHPLKAHKKKKLIRMFQENWIGLMMCTIPPKVLSVMIPYITENVLDSLDEPHRTADFFFRAFDKGDMFAILSLGAIFKLIVAHNFEYPNFYDHVYFLTKPSVLYLDQKEKFISLLDKFLSSTHIPNYVVAGFAKRLSRMLLLAPVDAQEPVLGLIRNLLTRHPNVSCLIHRDVPETLSSDPYDENEPSLSKCNALNSSLWEIKSLQKHWHQNVAKRASFVDKKLQQMESFVRFRCQDEIFSNMMAKSFGNAEGSMEEKYSRAQDGSDDEEPPAKKMMQKRGKFARKHEEHKEHAIPINFTAPTGQLFPENSFNLMYEKFWSIMNMNSPHPSVLGGLGGDTPAHGPASVLGGHGGPGSVLGQHGGPGSVLGPGSIMGPSSIVGPNSLLGPSSMIGGSHQAQSMMHGSHGGPGSMVGFASQDRGSNMNLNLNINPSSVVNVGGNPGSVFQDMNPGSVGPNLAVPMTPLNFEQQSYRDANHMPASNLPAAMMPATPASAIDIPMPTLQNIVSTVNLGVPLDLKKIALHARNAEYNPKRFAAVIMRIREPRTTALIFSSGKMVCTGAKSEDASRLAARKYARIVQKLGFDAKFTEFKVQNMVGSCDVRFPIQLEGLCVTHTQFSTYEPELFPGLIYRMVKPRVVLLIFVSGKVVITGAKFKKDIDDAFSQIYPILKGFKK</sequence>
<evidence type="ECO:0000256" key="4">
    <source>
        <dbReference type="ARBA" id="ARBA00021962"/>
    </source>
</evidence>
<evidence type="ECO:0000256" key="2">
    <source>
        <dbReference type="ARBA" id="ARBA00005560"/>
    </source>
</evidence>
<dbReference type="FunFam" id="3.30.310.10:FF:000002">
    <property type="entry name" value="TATA-box-binding protein 2"/>
    <property type="match status" value="1"/>
</dbReference>
<dbReference type="InterPro" id="IPR000814">
    <property type="entry name" value="TBP"/>
</dbReference>
<dbReference type="GO" id="GO:0005634">
    <property type="term" value="C:nucleus"/>
    <property type="evidence" value="ECO:0007669"/>
    <property type="project" value="UniProtKB-SubCell"/>
</dbReference>
<dbReference type="Gene3D" id="3.30.310.10">
    <property type="entry name" value="TATA-Binding Protein"/>
    <property type="match status" value="2"/>
</dbReference>
<dbReference type="GO" id="GO:0003677">
    <property type="term" value="F:DNA binding"/>
    <property type="evidence" value="ECO:0007669"/>
    <property type="project" value="UniProtKB-KW"/>
</dbReference>
<dbReference type="InterPro" id="IPR012295">
    <property type="entry name" value="TBP_dom_sf"/>
</dbReference>
<dbReference type="STRING" id="29170.A0A368GI08"/>
<dbReference type="Pfam" id="PF00352">
    <property type="entry name" value="TBP"/>
    <property type="match status" value="2"/>
</dbReference>
<evidence type="ECO:0000256" key="11">
    <source>
        <dbReference type="ARBA" id="ARBA00042691"/>
    </source>
</evidence>
<evidence type="ECO:0000259" key="13">
    <source>
        <dbReference type="Pfam" id="PF03914"/>
    </source>
</evidence>
<feature type="region of interest" description="Disordered" evidence="12">
    <location>
        <begin position="1"/>
        <end position="81"/>
    </location>
</feature>
<dbReference type="FunFam" id="3.30.310.10:FF:000001">
    <property type="entry name" value="TATA-box-binding protein 2"/>
    <property type="match status" value="1"/>
</dbReference>
<reference evidence="14 15" key="1">
    <citation type="submission" date="2014-10" db="EMBL/GenBank/DDBJ databases">
        <title>Draft genome of the hookworm Ancylostoma caninum.</title>
        <authorList>
            <person name="Mitreva M."/>
        </authorList>
    </citation>
    <scope>NUCLEOTIDE SEQUENCE [LARGE SCALE GENOMIC DNA]</scope>
    <source>
        <strain evidence="14 15">Baltimore</strain>
    </source>
</reference>